<name>A0AAD9AFI6_9PEZI</name>
<sequence>MELIANLIIMLIAIRQALAAGGFNDSCSEVRYWDPDSIYGRKNQASPYIVARCMDSGKKERCSWLPLTVCFSNDDGVFGYRKKRNTLTCNFSDDYVRNENGLIWCHNVYGFEVKCNDFEFMKLRFESL</sequence>
<evidence type="ECO:0000256" key="1">
    <source>
        <dbReference type="SAM" id="SignalP"/>
    </source>
</evidence>
<accession>A0AAD9AFI6</accession>
<reference evidence="2" key="1">
    <citation type="submission" date="2023-01" db="EMBL/GenBank/DDBJ databases">
        <title>Colletotrichum chrysophilum M932 genome sequence.</title>
        <authorList>
            <person name="Baroncelli R."/>
        </authorList>
    </citation>
    <scope>NUCLEOTIDE SEQUENCE</scope>
    <source>
        <strain evidence="2">M932</strain>
    </source>
</reference>
<gene>
    <name evidence="2" type="ORF">CCHR01_10660</name>
</gene>
<proteinExistence type="predicted"/>
<dbReference type="AlphaFoldDB" id="A0AAD9AFI6"/>
<dbReference type="EMBL" id="JAQOWY010000227">
    <property type="protein sequence ID" value="KAK1846687.1"/>
    <property type="molecule type" value="Genomic_DNA"/>
</dbReference>
<dbReference type="SUPFAM" id="SSF51322">
    <property type="entry name" value="Cyanovirin-N"/>
    <property type="match status" value="1"/>
</dbReference>
<feature type="chain" id="PRO_5042025745" description="Cyanovirin-N domain-containing protein" evidence="1">
    <location>
        <begin position="20"/>
        <end position="128"/>
    </location>
</feature>
<feature type="signal peptide" evidence="1">
    <location>
        <begin position="1"/>
        <end position="19"/>
    </location>
</feature>
<evidence type="ECO:0000313" key="3">
    <source>
        <dbReference type="Proteomes" id="UP001243330"/>
    </source>
</evidence>
<evidence type="ECO:0000313" key="2">
    <source>
        <dbReference type="EMBL" id="KAK1846687.1"/>
    </source>
</evidence>
<dbReference type="Gene3D" id="2.30.60.10">
    <property type="entry name" value="Cyanovirin-N"/>
    <property type="match status" value="1"/>
</dbReference>
<keyword evidence="1" id="KW-0732">Signal</keyword>
<dbReference type="Proteomes" id="UP001243330">
    <property type="component" value="Unassembled WGS sequence"/>
</dbReference>
<evidence type="ECO:0008006" key="4">
    <source>
        <dbReference type="Google" id="ProtNLM"/>
    </source>
</evidence>
<keyword evidence="3" id="KW-1185">Reference proteome</keyword>
<dbReference type="InterPro" id="IPR036673">
    <property type="entry name" value="Cyanovirin-N_sf"/>
</dbReference>
<protein>
    <recommendedName>
        <fullName evidence="4">Cyanovirin-N domain-containing protein</fullName>
    </recommendedName>
</protein>
<comment type="caution">
    <text evidence="2">The sequence shown here is derived from an EMBL/GenBank/DDBJ whole genome shotgun (WGS) entry which is preliminary data.</text>
</comment>
<organism evidence="2 3">
    <name type="scientific">Colletotrichum chrysophilum</name>
    <dbReference type="NCBI Taxonomy" id="1836956"/>
    <lineage>
        <taxon>Eukaryota</taxon>
        <taxon>Fungi</taxon>
        <taxon>Dikarya</taxon>
        <taxon>Ascomycota</taxon>
        <taxon>Pezizomycotina</taxon>
        <taxon>Sordariomycetes</taxon>
        <taxon>Hypocreomycetidae</taxon>
        <taxon>Glomerellales</taxon>
        <taxon>Glomerellaceae</taxon>
        <taxon>Colletotrichum</taxon>
        <taxon>Colletotrichum gloeosporioides species complex</taxon>
    </lineage>
</organism>